<dbReference type="GO" id="GO:0016832">
    <property type="term" value="F:aldehyde-lyase activity"/>
    <property type="evidence" value="ECO:0007669"/>
    <property type="project" value="TreeGrafter"/>
</dbReference>
<comment type="caution">
    <text evidence="4">The sequence shown here is derived from an EMBL/GenBank/DDBJ whole genome shotgun (WGS) entry which is preliminary data.</text>
</comment>
<dbReference type="Pfam" id="PF00596">
    <property type="entry name" value="Aldolase_II"/>
    <property type="match status" value="1"/>
</dbReference>
<evidence type="ECO:0000313" key="5">
    <source>
        <dbReference type="Proteomes" id="UP001149090"/>
    </source>
</evidence>
<evidence type="ECO:0000259" key="3">
    <source>
        <dbReference type="SMART" id="SM01007"/>
    </source>
</evidence>
<dbReference type="Gene3D" id="3.40.225.10">
    <property type="entry name" value="Class II aldolase/adducin N-terminal domain"/>
    <property type="match status" value="1"/>
</dbReference>
<keyword evidence="5" id="KW-1185">Reference proteome</keyword>
<dbReference type="GO" id="GO:0046872">
    <property type="term" value="F:metal ion binding"/>
    <property type="evidence" value="ECO:0007669"/>
    <property type="project" value="UniProtKB-KW"/>
</dbReference>
<dbReference type="GO" id="GO:0005829">
    <property type="term" value="C:cytosol"/>
    <property type="evidence" value="ECO:0007669"/>
    <property type="project" value="TreeGrafter"/>
</dbReference>
<dbReference type="AlphaFoldDB" id="A0A9Q0RBC3"/>
<evidence type="ECO:0000256" key="1">
    <source>
        <dbReference type="ARBA" id="ARBA00022723"/>
    </source>
</evidence>
<dbReference type="PANTHER" id="PTHR22789">
    <property type="entry name" value="FUCULOSE PHOSPHATE ALDOLASE"/>
    <property type="match status" value="1"/>
</dbReference>
<keyword evidence="2" id="KW-0456">Lyase</keyword>
<organism evidence="4 5">
    <name type="scientific">Anaeramoeba ignava</name>
    <name type="common">Anaerobic marine amoeba</name>
    <dbReference type="NCBI Taxonomy" id="1746090"/>
    <lineage>
        <taxon>Eukaryota</taxon>
        <taxon>Metamonada</taxon>
        <taxon>Anaeramoebidae</taxon>
        <taxon>Anaeramoeba</taxon>
    </lineage>
</organism>
<dbReference type="Proteomes" id="UP001149090">
    <property type="component" value="Unassembled WGS sequence"/>
</dbReference>
<proteinExistence type="predicted"/>
<protein>
    <submittedName>
        <fullName evidence="4">Fuculose phosphate aldolase</fullName>
    </submittedName>
</protein>
<sequence>MQNLPFKLNKKFSFSSFKFSSLKNPKKIQEYQNRVWDVCKQIYKGGLVEFGEGNVSHRVFKEDLEKNSIEQIFITPTHNDYSTIQQNDIVHVDFNGKLLSDSRKPSSELPLHLGIYKSRPKVNCIIHTHSPFASMLAVSGMDLPCIIEEMALFLGSGVKCSKFASAGSTELPKEALKAMGNINSCILKNHGVLVAYKDTKYAVKAALLIEKMSKIYIGAKQLGKVDILDLSQLKSLTQLFYDSISTTNN</sequence>
<evidence type="ECO:0000256" key="2">
    <source>
        <dbReference type="ARBA" id="ARBA00023239"/>
    </source>
</evidence>
<dbReference type="InterPro" id="IPR050197">
    <property type="entry name" value="Aldolase_class_II_sugar_metab"/>
</dbReference>
<reference evidence="4" key="1">
    <citation type="submission" date="2022-10" db="EMBL/GenBank/DDBJ databases">
        <title>Novel sulphate-reducing endosymbionts in the free-living metamonad Anaeramoeba.</title>
        <authorList>
            <person name="Jerlstrom-Hultqvist J."/>
            <person name="Cepicka I."/>
            <person name="Gallot-Lavallee L."/>
            <person name="Salas-Leiva D."/>
            <person name="Curtis B.A."/>
            <person name="Zahonova K."/>
            <person name="Pipaliya S."/>
            <person name="Dacks J."/>
            <person name="Roger A.J."/>
        </authorList>
    </citation>
    <scope>NUCLEOTIDE SEQUENCE</scope>
    <source>
        <strain evidence="4">BMAN</strain>
    </source>
</reference>
<dbReference type="SUPFAM" id="SSF53639">
    <property type="entry name" value="AraD/HMP-PK domain-like"/>
    <property type="match status" value="1"/>
</dbReference>
<dbReference type="InterPro" id="IPR001303">
    <property type="entry name" value="Aldolase_II/adducin_N"/>
</dbReference>
<feature type="domain" description="Class II aldolase/adducin N-terminal" evidence="3">
    <location>
        <begin position="33"/>
        <end position="217"/>
    </location>
</feature>
<dbReference type="EMBL" id="JAPDFW010000075">
    <property type="protein sequence ID" value="KAJ5073393.1"/>
    <property type="molecule type" value="Genomic_DNA"/>
</dbReference>
<keyword evidence="1" id="KW-0479">Metal-binding</keyword>
<dbReference type="PANTHER" id="PTHR22789:SF0">
    <property type="entry name" value="3-OXO-TETRONATE 4-PHOSPHATE DECARBOXYLASE-RELATED"/>
    <property type="match status" value="1"/>
</dbReference>
<evidence type="ECO:0000313" key="4">
    <source>
        <dbReference type="EMBL" id="KAJ5073393.1"/>
    </source>
</evidence>
<dbReference type="GO" id="GO:0019323">
    <property type="term" value="P:pentose catabolic process"/>
    <property type="evidence" value="ECO:0007669"/>
    <property type="project" value="TreeGrafter"/>
</dbReference>
<dbReference type="OrthoDB" id="3238794at2759"/>
<dbReference type="SMART" id="SM01007">
    <property type="entry name" value="Aldolase_II"/>
    <property type="match status" value="1"/>
</dbReference>
<accession>A0A9Q0RBC3</accession>
<dbReference type="InterPro" id="IPR036409">
    <property type="entry name" value="Aldolase_II/adducin_N_sf"/>
</dbReference>
<gene>
    <name evidence="4" type="ORF">M0811_08801</name>
</gene>
<name>A0A9Q0RBC3_ANAIG</name>